<gene>
    <name evidence="3" type="ORF">UFOVP1073_15</name>
    <name evidence="4" type="ORF">UFOVP1308_54</name>
    <name evidence="5" type="ORF">UFOVP1423_15</name>
    <name evidence="6" type="ORF">UFOVP1520_60</name>
    <name evidence="1" type="ORF">UFOVP898_17</name>
    <name evidence="2" type="ORF">UFOVP985_42</name>
</gene>
<accession>A0A6J5QCC8</accession>
<evidence type="ECO:0000313" key="5">
    <source>
        <dbReference type="EMBL" id="CAB4210398.1"/>
    </source>
</evidence>
<proteinExistence type="predicted"/>
<sequence>MANIFPVPAPLTPQALESAVAQFIADAKSKAADRKITVAEFGSLIIGLLRLSVAGLDSIDVIDGESKKKWVLACVARLFDTVADGCVPLLARPVWFIARPAIRLLVLSAADGMLEQVLSLVRSASPSVPVETTP</sequence>
<evidence type="ECO:0000313" key="4">
    <source>
        <dbReference type="EMBL" id="CAB4198167.1"/>
    </source>
</evidence>
<dbReference type="EMBL" id="LR796942">
    <property type="protein sequence ID" value="CAB4176589.1"/>
    <property type="molecule type" value="Genomic_DNA"/>
</dbReference>
<evidence type="ECO:0000313" key="1">
    <source>
        <dbReference type="EMBL" id="CAB4169112.1"/>
    </source>
</evidence>
<evidence type="ECO:0000313" key="3">
    <source>
        <dbReference type="EMBL" id="CAB4181182.1"/>
    </source>
</evidence>
<dbReference type="EMBL" id="LR797009">
    <property type="protein sequence ID" value="CAB4181182.1"/>
    <property type="molecule type" value="Genomic_DNA"/>
</dbReference>
<evidence type="ECO:0000313" key="6">
    <source>
        <dbReference type="EMBL" id="CAB5227490.1"/>
    </source>
</evidence>
<dbReference type="EMBL" id="LR796838">
    <property type="protein sequence ID" value="CAB4169112.1"/>
    <property type="molecule type" value="Genomic_DNA"/>
</dbReference>
<organism evidence="3">
    <name type="scientific">uncultured Caudovirales phage</name>
    <dbReference type="NCBI Taxonomy" id="2100421"/>
    <lineage>
        <taxon>Viruses</taxon>
        <taxon>Duplodnaviria</taxon>
        <taxon>Heunggongvirae</taxon>
        <taxon>Uroviricota</taxon>
        <taxon>Caudoviricetes</taxon>
        <taxon>Peduoviridae</taxon>
        <taxon>Maltschvirus</taxon>
        <taxon>Maltschvirus maltsch</taxon>
    </lineage>
</organism>
<dbReference type="EMBL" id="LR797259">
    <property type="protein sequence ID" value="CAB4198167.1"/>
    <property type="molecule type" value="Genomic_DNA"/>
</dbReference>
<evidence type="ECO:0000313" key="2">
    <source>
        <dbReference type="EMBL" id="CAB4176589.1"/>
    </source>
</evidence>
<protein>
    <submittedName>
        <fullName evidence="3">Uncharacterized protein</fullName>
    </submittedName>
</protein>
<name>A0A6J5QCC8_9CAUD</name>
<dbReference type="EMBL" id="LR798377">
    <property type="protein sequence ID" value="CAB5227490.1"/>
    <property type="molecule type" value="Genomic_DNA"/>
</dbReference>
<reference evidence="3" key="1">
    <citation type="submission" date="2020-05" db="EMBL/GenBank/DDBJ databases">
        <authorList>
            <person name="Chiriac C."/>
            <person name="Salcher M."/>
            <person name="Ghai R."/>
            <person name="Kavagutti S V."/>
        </authorList>
    </citation>
    <scope>NUCLEOTIDE SEQUENCE</scope>
</reference>
<dbReference type="EMBL" id="LR797361">
    <property type="protein sequence ID" value="CAB4210398.1"/>
    <property type="molecule type" value="Genomic_DNA"/>
</dbReference>